<dbReference type="Pfam" id="PF01370">
    <property type="entry name" value="Epimerase"/>
    <property type="match status" value="1"/>
</dbReference>
<comment type="caution">
    <text evidence="2">The sequence shown here is derived from an EMBL/GenBank/DDBJ whole genome shotgun (WGS) entry which is preliminary data.</text>
</comment>
<dbReference type="AlphaFoldDB" id="A0A8J7M2X6"/>
<evidence type="ECO:0000313" key="3">
    <source>
        <dbReference type="Proteomes" id="UP000636888"/>
    </source>
</evidence>
<dbReference type="InterPro" id="IPR001509">
    <property type="entry name" value="Epimerase_deHydtase"/>
</dbReference>
<dbReference type="SUPFAM" id="SSF51735">
    <property type="entry name" value="NAD(P)-binding Rossmann-fold domains"/>
    <property type="match status" value="1"/>
</dbReference>
<dbReference type="PANTHER" id="PTHR43245">
    <property type="entry name" value="BIFUNCTIONAL POLYMYXIN RESISTANCE PROTEIN ARNA"/>
    <property type="match status" value="1"/>
</dbReference>
<proteinExistence type="predicted"/>
<protein>
    <submittedName>
        <fullName evidence="2">NAD(P)-dependent oxidoreductase</fullName>
    </submittedName>
</protein>
<evidence type="ECO:0000259" key="1">
    <source>
        <dbReference type="Pfam" id="PF01370"/>
    </source>
</evidence>
<organism evidence="2 3">
    <name type="scientific">Geomesophilobacter sediminis</name>
    <dbReference type="NCBI Taxonomy" id="2798584"/>
    <lineage>
        <taxon>Bacteria</taxon>
        <taxon>Pseudomonadati</taxon>
        <taxon>Thermodesulfobacteriota</taxon>
        <taxon>Desulfuromonadia</taxon>
        <taxon>Geobacterales</taxon>
        <taxon>Geobacteraceae</taxon>
        <taxon>Geomesophilobacter</taxon>
    </lineage>
</organism>
<dbReference type="InterPro" id="IPR050177">
    <property type="entry name" value="Lipid_A_modif_metabolic_enz"/>
</dbReference>
<accession>A0A8J7M2X6</accession>
<evidence type="ECO:0000313" key="2">
    <source>
        <dbReference type="EMBL" id="MBJ6727755.1"/>
    </source>
</evidence>
<dbReference type="Proteomes" id="UP000636888">
    <property type="component" value="Unassembled WGS sequence"/>
</dbReference>
<dbReference type="RefSeq" id="WP_199386896.1">
    <property type="nucleotide sequence ID" value="NZ_JAEMHM010000029.1"/>
</dbReference>
<dbReference type="InterPro" id="IPR036291">
    <property type="entry name" value="NAD(P)-bd_dom_sf"/>
</dbReference>
<keyword evidence="3" id="KW-1185">Reference proteome</keyword>
<dbReference type="EMBL" id="JAEMHM010000029">
    <property type="protein sequence ID" value="MBJ6727755.1"/>
    <property type="molecule type" value="Genomic_DNA"/>
</dbReference>
<gene>
    <name evidence="2" type="ORF">JFN93_23860</name>
</gene>
<name>A0A8J7M2X6_9BACT</name>
<dbReference type="Gene3D" id="3.40.50.720">
    <property type="entry name" value="NAD(P)-binding Rossmann-like Domain"/>
    <property type="match status" value="1"/>
</dbReference>
<feature type="domain" description="NAD-dependent epimerase/dehydratase" evidence="1">
    <location>
        <begin position="3"/>
        <end position="223"/>
    </location>
</feature>
<dbReference type="PANTHER" id="PTHR43245:SF13">
    <property type="entry name" value="UDP-D-APIOSE_UDP-D-XYLOSE SYNTHASE 2"/>
    <property type="match status" value="1"/>
</dbReference>
<reference evidence="2" key="1">
    <citation type="submission" date="2020-12" db="EMBL/GenBank/DDBJ databases">
        <title>Geomonas sp. Red875, isolated from river sediment.</title>
        <authorList>
            <person name="Xu Z."/>
            <person name="Zhang Z."/>
            <person name="Masuda Y."/>
            <person name="Itoh H."/>
            <person name="Senoo K."/>
        </authorList>
    </citation>
    <scope>NUCLEOTIDE SEQUENCE</scope>
    <source>
        <strain evidence="2">Red875</strain>
    </source>
</reference>
<sequence>MKVLVTGGTGFIGRYAVASLLERGHQVTLLVRPGSAAQPPDGVATLPCDLQNPPDLQPLAGHDALLHLAWPDLDNYRALRHLSETLGEHCRFLELVVRAGVPRLLVAGTCFEYGLQNGPLTEECPTAPILPYPQAKDTLRRFLQALQREIPFRLTWTRLFYMHGAGQNPRSLIAQLDRAIDAGAENFAMSGGEQLRDYSPVGDIAERLVRLLERRDFDGIVNVCSGTPISVRRLVEEHIARRGASIRLELGRYPYPEWEPMAFWGDAGKLKQLTA</sequence>